<protein>
    <recommendedName>
        <fullName evidence="2">monoamine oxidase</fullName>
        <ecNumber evidence="2">1.4.3.4</ecNumber>
    </recommendedName>
</protein>
<reference evidence="6 7" key="1">
    <citation type="submission" date="2024-10" db="EMBL/GenBank/DDBJ databases">
        <title>Updated reference genomes for cyclostephanoid diatoms.</title>
        <authorList>
            <person name="Roberts W.R."/>
            <person name="Alverson A.J."/>
        </authorList>
    </citation>
    <scope>NUCLEOTIDE SEQUENCE [LARGE SCALE GENOMIC DNA]</scope>
    <source>
        <strain evidence="6 7">AJA010-31</strain>
    </source>
</reference>
<evidence type="ECO:0000259" key="5">
    <source>
        <dbReference type="Pfam" id="PF01593"/>
    </source>
</evidence>
<evidence type="ECO:0000313" key="6">
    <source>
        <dbReference type="EMBL" id="KAL3769289.1"/>
    </source>
</evidence>
<evidence type="ECO:0000256" key="1">
    <source>
        <dbReference type="ARBA" id="ARBA00005995"/>
    </source>
</evidence>
<proteinExistence type="inferred from homology"/>
<evidence type="ECO:0000256" key="3">
    <source>
        <dbReference type="ARBA" id="ARBA00048448"/>
    </source>
</evidence>
<dbReference type="AlphaFoldDB" id="A0ABD3N0Z0"/>
<dbReference type="GO" id="GO:0097621">
    <property type="term" value="F:monoamine oxidase activity"/>
    <property type="evidence" value="ECO:0007669"/>
    <property type="project" value="UniProtKB-EC"/>
</dbReference>
<sequence>MPSSIPETTQSAPLTVLIIGGGLSGLTLAHELTRLQSTTAAGSSSSSSLKWHLVESQNYLGGRIKNDEATNRIDMGGAWIWPSQHKIHSLVNGLKLGTIAQRDAQDGRVRICNGAARIIDGLAAGLNGECVTLSTAAISVERMNHVVKVVLLQQSTETNVHQQHHMVYTKHLVWTAPPQMTLAPYIHWNPPLSDSKIMAMKQCNTWMASVTKLSFIYDRKYWDVQWIMEMKRGIYFYGDAEAFDIYDACIEDCSDNHADKKEEEGNDGNIYAFTLFALVNWDQQESSTPTNDDGIANRIMGQLHSIASSSRMISQSSTTSKWMTQYNSYSIQHWPQVSSISHEAHPTSVGSHPRPNPVLSESEWKSSPNDSNGEERRGCMVHFAGTESDLYSPGLMEGAVGSAFRVVEEMKRYLE</sequence>
<dbReference type="SUPFAM" id="SSF51905">
    <property type="entry name" value="FAD/NAD(P)-binding domain"/>
    <property type="match status" value="1"/>
</dbReference>
<evidence type="ECO:0000256" key="4">
    <source>
        <dbReference type="SAM" id="MobiDB-lite"/>
    </source>
</evidence>
<comment type="similarity">
    <text evidence="1">Belongs to the flavin monoamine oxidase family.</text>
</comment>
<dbReference type="InterPro" id="IPR036188">
    <property type="entry name" value="FAD/NAD-bd_sf"/>
</dbReference>
<dbReference type="PANTHER" id="PTHR43563">
    <property type="entry name" value="AMINE OXIDASE"/>
    <property type="match status" value="1"/>
</dbReference>
<gene>
    <name evidence="6" type="ORF">ACHAWO_007961</name>
</gene>
<dbReference type="InterPro" id="IPR050703">
    <property type="entry name" value="Flavin_MAO"/>
</dbReference>
<dbReference type="Pfam" id="PF01593">
    <property type="entry name" value="Amino_oxidase"/>
    <property type="match status" value="1"/>
</dbReference>
<keyword evidence="7" id="KW-1185">Reference proteome</keyword>
<dbReference type="EMBL" id="JALLPJ020001334">
    <property type="protein sequence ID" value="KAL3769289.1"/>
    <property type="molecule type" value="Genomic_DNA"/>
</dbReference>
<organism evidence="6 7">
    <name type="scientific">Cyclotella atomus</name>
    <dbReference type="NCBI Taxonomy" id="382360"/>
    <lineage>
        <taxon>Eukaryota</taxon>
        <taxon>Sar</taxon>
        <taxon>Stramenopiles</taxon>
        <taxon>Ochrophyta</taxon>
        <taxon>Bacillariophyta</taxon>
        <taxon>Coscinodiscophyceae</taxon>
        <taxon>Thalassiosirophycidae</taxon>
        <taxon>Stephanodiscales</taxon>
        <taxon>Stephanodiscaceae</taxon>
        <taxon>Cyclotella</taxon>
    </lineage>
</organism>
<dbReference type="Gene3D" id="3.50.50.60">
    <property type="entry name" value="FAD/NAD(P)-binding domain"/>
    <property type="match status" value="2"/>
</dbReference>
<name>A0ABD3N0Z0_9STRA</name>
<dbReference type="Pfam" id="PF13450">
    <property type="entry name" value="NAD_binding_8"/>
    <property type="match status" value="1"/>
</dbReference>
<evidence type="ECO:0000313" key="7">
    <source>
        <dbReference type="Proteomes" id="UP001530400"/>
    </source>
</evidence>
<comment type="catalytic activity">
    <reaction evidence="3">
        <text>a secondary aliphatic amine + O2 + H2O = a primary amine + an aldehyde + H2O2</text>
        <dbReference type="Rhea" id="RHEA:26414"/>
        <dbReference type="ChEBI" id="CHEBI:15377"/>
        <dbReference type="ChEBI" id="CHEBI:15379"/>
        <dbReference type="ChEBI" id="CHEBI:16240"/>
        <dbReference type="ChEBI" id="CHEBI:17478"/>
        <dbReference type="ChEBI" id="CHEBI:58855"/>
        <dbReference type="ChEBI" id="CHEBI:65296"/>
        <dbReference type="EC" id="1.4.3.4"/>
    </reaction>
</comment>
<comment type="caution">
    <text evidence="6">The sequence shown here is derived from an EMBL/GenBank/DDBJ whole genome shotgun (WGS) entry which is preliminary data.</text>
</comment>
<feature type="region of interest" description="Disordered" evidence="4">
    <location>
        <begin position="341"/>
        <end position="376"/>
    </location>
</feature>
<dbReference type="Proteomes" id="UP001530400">
    <property type="component" value="Unassembled WGS sequence"/>
</dbReference>
<evidence type="ECO:0000256" key="2">
    <source>
        <dbReference type="ARBA" id="ARBA00012804"/>
    </source>
</evidence>
<dbReference type="InterPro" id="IPR002937">
    <property type="entry name" value="Amino_oxidase"/>
</dbReference>
<dbReference type="PANTHER" id="PTHR43563:SF1">
    <property type="entry name" value="AMINE OXIDASE [FLAVIN-CONTAINING] B"/>
    <property type="match status" value="1"/>
</dbReference>
<accession>A0ABD3N0Z0</accession>
<dbReference type="EC" id="1.4.3.4" evidence="2"/>
<feature type="domain" description="Amine oxidase" evidence="5">
    <location>
        <begin position="101"/>
        <end position="410"/>
    </location>
</feature>